<evidence type="ECO:0000256" key="11">
    <source>
        <dbReference type="ARBA" id="ARBA00023180"/>
    </source>
</evidence>
<dbReference type="InterPro" id="IPR055270">
    <property type="entry name" value="Glyco_tran_10_C"/>
</dbReference>
<name>A0AAN9B2J4_9CAEN</name>
<dbReference type="EMBL" id="JBAMIC010000013">
    <property type="protein sequence ID" value="KAK7097958.1"/>
    <property type="molecule type" value="Genomic_DNA"/>
</dbReference>
<dbReference type="SUPFAM" id="SSF53756">
    <property type="entry name" value="UDP-Glycosyltransferase/glycogen phosphorylase"/>
    <property type="match status" value="1"/>
</dbReference>
<feature type="domain" description="Fucosyltransferase C-terminal" evidence="13">
    <location>
        <begin position="262"/>
        <end position="437"/>
    </location>
</feature>
<feature type="domain" description="Fucosyltransferase N-terminal" evidence="14">
    <location>
        <begin position="144"/>
        <end position="239"/>
    </location>
</feature>
<keyword evidence="6 12" id="KW-0812">Transmembrane</keyword>
<dbReference type="InterPro" id="IPR001503">
    <property type="entry name" value="Glyco_trans_10"/>
</dbReference>
<evidence type="ECO:0000256" key="5">
    <source>
        <dbReference type="ARBA" id="ARBA00022679"/>
    </source>
</evidence>
<keyword evidence="5 12" id="KW-0808">Transferase</keyword>
<dbReference type="InterPro" id="IPR031481">
    <property type="entry name" value="Glyco_tran_10_N"/>
</dbReference>
<dbReference type="Gene3D" id="3.40.50.11660">
    <property type="entry name" value="Glycosyl transferase family 10, C-terminal domain"/>
    <property type="match status" value="1"/>
</dbReference>
<dbReference type="InterPro" id="IPR038577">
    <property type="entry name" value="GT10-like_C_sf"/>
</dbReference>
<protein>
    <recommendedName>
        <fullName evidence="12">Fucosyltransferase</fullName>
        <ecNumber evidence="12">2.4.1.-</ecNumber>
    </recommendedName>
</protein>
<organism evidence="15 16">
    <name type="scientific">Littorina saxatilis</name>
    <dbReference type="NCBI Taxonomy" id="31220"/>
    <lineage>
        <taxon>Eukaryota</taxon>
        <taxon>Metazoa</taxon>
        <taxon>Spiralia</taxon>
        <taxon>Lophotrochozoa</taxon>
        <taxon>Mollusca</taxon>
        <taxon>Gastropoda</taxon>
        <taxon>Caenogastropoda</taxon>
        <taxon>Littorinimorpha</taxon>
        <taxon>Littorinoidea</taxon>
        <taxon>Littorinidae</taxon>
        <taxon>Littorina</taxon>
    </lineage>
</organism>
<proteinExistence type="inferred from homology"/>
<evidence type="ECO:0000256" key="4">
    <source>
        <dbReference type="ARBA" id="ARBA00022676"/>
    </source>
</evidence>
<evidence type="ECO:0000256" key="6">
    <source>
        <dbReference type="ARBA" id="ARBA00022692"/>
    </source>
</evidence>
<evidence type="ECO:0000259" key="13">
    <source>
        <dbReference type="Pfam" id="PF00852"/>
    </source>
</evidence>
<dbReference type="GO" id="GO:0032580">
    <property type="term" value="C:Golgi cisterna membrane"/>
    <property type="evidence" value="ECO:0007669"/>
    <property type="project" value="UniProtKB-SubCell"/>
</dbReference>
<dbReference type="Proteomes" id="UP001374579">
    <property type="component" value="Unassembled WGS sequence"/>
</dbReference>
<dbReference type="PANTHER" id="PTHR48438:SF1">
    <property type="entry name" value="ALPHA-(1,3)-FUCOSYLTRANSFERASE C-RELATED"/>
    <property type="match status" value="1"/>
</dbReference>
<evidence type="ECO:0000256" key="9">
    <source>
        <dbReference type="ARBA" id="ARBA00023034"/>
    </source>
</evidence>
<comment type="caution">
    <text evidence="15">The sequence shown here is derived from an EMBL/GenBank/DDBJ whole genome shotgun (WGS) entry which is preliminary data.</text>
</comment>
<feature type="transmembrane region" description="Helical" evidence="12">
    <location>
        <begin position="16"/>
        <end position="35"/>
    </location>
</feature>
<evidence type="ECO:0000256" key="7">
    <source>
        <dbReference type="ARBA" id="ARBA00022968"/>
    </source>
</evidence>
<dbReference type="PANTHER" id="PTHR48438">
    <property type="entry name" value="ALPHA-(1,3)-FUCOSYLTRANSFERASE C-RELATED"/>
    <property type="match status" value="1"/>
</dbReference>
<evidence type="ECO:0000313" key="15">
    <source>
        <dbReference type="EMBL" id="KAK7097958.1"/>
    </source>
</evidence>
<accession>A0AAN9B2J4</accession>
<sequence>MTWRRQLSRHYAKRDLKCFVGLMIVLATTIVTMLLRSQYRDHNVTQFTLALDDGTEDLRVDGYAVPEESSQSWRKAVEEQRAYTSPSISSNATYLQVFRSPFVSEANPKKPYDAFKISKEAKKNVTGKKVITWYAVASEKLREDLFDEDVFSECPVNKCKFLKPDMVDDKPDRAVDAVIFPGIAGRDRGPPPRAHPGQVFIYYDLDPPIRSTQSFGGKEWNSVFNWTWSYRRDADIWEPAGTLKRAEKVKPATYFKDVAKDKSKNKHVAWFVNSCHVPSQREKYVEELGKHVNVDIYGQCGNKTCPKSFECLEMITTKYFFYLSFESAVCKDYVTDKFFHMFFEGIHVVPIVLGGAEYSKFFPEGSYIDVDWFPSPKHLADFLKLLMEDKKIYAEFLWRKSHFHFAGSSTTSALCQLCQRLHDLRTYRKTYPDFQLWYRNQQCRAPRKVY</sequence>
<dbReference type="FunFam" id="3.40.50.11660:FF:000004">
    <property type="entry name" value="Glycoprotein 3-alpha-L-fucosyltransferase A"/>
    <property type="match status" value="1"/>
</dbReference>
<evidence type="ECO:0000256" key="1">
    <source>
        <dbReference type="ARBA" id="ARBA00004323"/>
    </source>
</evidence>
<evidence type="ECO:0000256" key="8">
    <source>
        <dbReference type="ARBA" id="ARBA00022989"/>
    </source>
</evidence>
<comment type="pathway">
    <text evidence="2">Protein modification; protein glycosylation.</text>
</comment>
<keyword evidence="8 12" id="KW-1133">Transmembrane helix</keyword>
<evidence type="ECO:0000313" key="16">
    <source>
        <dbReference type="Proteomes" id="UP001374579"/>
    </source>
</evidence>
<evidence type="ECO:0000259" key="14">
    <source>
        <dbReference type="Pfam" id="PF17039"/>
    </source>
</evidence>
<keyword evidence="16" id="KW-1185">Reference proteome</keyword>
<keyword evidence="10 12" id="KW-0472">Membrane</keyword>
<reference evidence="15 16" key="1">
    <citation type="submission" date="2024-02" db="EMBL/GenBank/DDBJ databases">
        <title>Chromosome-scale genome assembly of the rough periwinkle Littorina saxatilis.</title>
        <authorList>
            <person name="De Jode A."/>
            <person name="Faria R."/>
            <person name="Formenti G."/>
            <person name="Sims Y."/>
            <person name="Smith T.P."/>
            <person name="Tracey A."/>
            <person name="Wood J.M.D."/>
            <person name="Zagrodzka Z.B."/>
            <person name="Johannesson K."/>
            <person name="Butlin R.K."/>
            <person name="Leder E.H."/>
        </authorList>
    </citation>
    <scope>NUCLEOTIDE SEQUENCE [LARGE SCALE GENOMIC DNA]</scope>
    <source>
        <strain evidence="15">Snail1</strain>
        <tissue evidence="15">Muscle</tissue>
    </source>
</reference>
<dbReference type="GO" id="GO:0008417">
    <property type="term" value="F:fucosyltransferase activity"/>
    <property type="evidence" value="ECO:0007669"/>
    <property type="project" value="InterPro"/>
</dbReference>
<dbReference type="Pfam" id="PF17039">
    <property type="entry name" value="Glyco_tran_10_N"/>
    <property type="match status" value="1"/>
</dbReference>
<keyword evidence="9 12" id="KW-0333">Golgi apparatus</keyword>
<evidence type="ECO:0000256" key="10">
    <source>
        <dbReference type="ARBA" id="ARBA00023136"/>
    </source>
</evidence>
<keyword evidence="11" id="KW-0325">Glycoprotein</keyword>
<gene>
    <name evidence="15" type="ORF">V1264_004859</name>
</gene>
<dbReference type="EC" id="2.4.1.-" evidence="12"/>
<keyword evidence="4 12" id="KW-0328">Glycosyltransferase</keyword>
<comment type="similarity">
    <text evidence="3 12">Belongs to the glycosyltransferase 10 family.</text>
</comment>
<evidence type="ECO:0000256" key="3">
    <source>
        <dbReference type="ARBA" id="ARBA00008919"/>
    </source>
</evidence>
<keyword evidence="7" id="KW-0735">Signal-anchor</keyword>
<dbReference type="GO" id="GO:0000139">
    <property type="term" value="C:Golgi membrane"/>
    <property type="evidence" value="ECO:0007669"/>
    <property type="project" value="UniProtKB-SubCell"/>
</dbReference>
<evidence type="ECO:0000256" key="2">
    <source>
        <dbReference type="ARBA" id="ARBA00004922"/>
    </source>
</evidence>
<comment type="subcellular location">
    <subcellularLocation>
        <location evidence="1">Golgi apparatus membrane</location>
        <topology evidence="1">Single-pass type II membrane protein</topology>
    </subcellularLocation>
    <subcellularLocation>
        <location evidence="12">Golgi apparatus</location>
        <location evidence="12">Golgi stack membrane</location>
        <topology evidence="12">Single-pass type II membrane protein</topology>
    </subcellularLocation>
</comment>
<dbReference type="AlphaFoldDB" id="A0AAN9B2J4"/>
<dbReference type="Pfam" id="PF00852">
    <property type="entry name" value="Glyco_transf_10"/>
    <property type="match status" value="1"/>
</dbReference>
<evidence type="ECO:0000256" key="12">
    <source>
        <dbReference type="RuleBase" id="RU003832"/>
    </source>
</evidence>